<dbReference type="PANTHER" id="PTHR41368:SF1">
    <property type="entry name" value="PROTEIN YGHO"/>
    <property type="match status" value="1"/>
</dbReference>
<gene>
    <name evidence="2" type="ORF">QM524_09825</name>
</gene>
<dbReference type="EMBL" id="JASHIF010000008">
    <property type="protein sequence ID" value="MDI9859508.1"/>
    <property type="molecule type" value="Genomic_DNA"/>
</dbReference>
<accession>A0ABT6Y7H1</accession>
<proteinExistence type="predicted"/>
<sequence length="375" mass="43278">MQNIVIKEVISPSELKTFVYLSEKLHENRPNWVPPIYADEWIFFDHKKNPAYEVADTILFLAYINNQPVGKIMGIIHREYNELQQIKEARFFHLDSIENIEVVKLLIDAIQSWAKAQQMETLVGPFGFSEKDPQGFQIEGFEYLPVIATATNPPYLPQFLETLGFDKLTDCVVYKIDIPAEIPPFYQRIFDRAQRNPKIKLLNFTSKKELKPYVVPIFRLVNETYKDLLGFVPLSEAEMQKIAKAYLPILDPDFVKIIVDEKNEPIAFVVGLPDMSKGLKKARGRLFPFGFIHILLDARNNKQLDLLLGAVKPNYRGLGLTTLLGVSMIQAAQKRKMEFMDTHLILETNHTMRGEAEKLNGKVYKKYRIFQKAIL</sequence>
<dbReference type="RefSeq" id="WP_283344435.1">
    <property type="nucleotide sequence ID" value="NZ_JASHIF010000008.1"/>
</dbReference>
<dbReference type="InterPro" id="IPR016181">
    <property type="entry name" value="Acyl_CoA_acyltransferase"/>
</dbReference>
<dbReference type="PROSITE" id="PS51186">
    <property type="entry name" value="GNAT"/>
    <property type="match status" value="1"/>
</dbReference>
<feature type="domain" description="N-acetyltransferase" evidence="1">
    <location>
        <begin position="4"/>
        <end position="161"/>
    </location>
</feature>
<keyword evidence="3" id="KW-1185">Reference proteome</keyword>
<dbReference type="Gene3D" id="3.40.630.30">
    <property type="match status" value="1"/>
</dbReference>
<dbReference type="SUPFAM" id="SSF55729">
    <property type="entry name" value="Acyl-CoA N-acyltransferases (Nat)"/>
    <property type="match status" value="1"/>
</dbReference>
<protein>
    <recommendedName>
        <fullName evidence="1">N-acetyltransferase domain-containing protein</fullName>
    </recommendedName>
</protein>
<organism evidence="2 3">
    <name type="scientific">Flectobacillus roseus</name>
    <dbReference type="NCBI Taxonomy" id="502259"/>
    <lineage>
        <taxon>Bacteria</taxon>
        <taxon>Pseudomonadati</taxon>
        <taxon>Bacteroidota</taxon>
        <taxon>Cytophagia</taxon>
        <taxon>Cytophagales</taxon>
        <taxon>Flectobacillaceae</taxon>
        <taxon>Flectobacillus</taxon>
    </lineage>
</organism>
<dbReference type="PANTHER" id="PTHR41368">
    <property type="entry name" value="PROTEIN YGHO"/>
    <property type="match status" value="1"/>
</dbReference>
<name>A0ABT6Y7H1_9BACT</name>
<dbReference type="InterPro" id="IPR039968">
    <property type="entry name" value="BcerS-like"/>
</dbReference>
<evidence type="ECO:0000313" key="3">
    <source>
        <dbReference type="Proteomes" id="UP001236507"/>
    </source>
</evidence>
<comment type="caution">
    <text evidence="2">The sequence shown here is derived from an EMBL/GenBank/DDBJ whole genome shotgun (WGS) entry which is preliminary data.</text>
</comment>
<dbReference type="Proteomes" id="UP001236507">
    <property type="component" value="Unassembled WGS sequence"/>
</dbReference>
<evidence type="ECO:0000313" key="2">
    <source>
        <dbReference type="EMBL" id="MDI9859508.1"/>
    </source>
</evidence>
<dbReference type="InterPro" id="IPR000182">
    <property type="entry name" value="GNAT_dom"/>
</dbReference>
<evidence type="ECO:0000259" key="1">
    <source>
        <dbReference type="PROSITE" id="PS51186"/>
    </source>
</evidence>
<reference evidence="2 3" key="1">
    <citation type="submission" date="2023-05" db="EMBL/GenBank/DDBJ databases">
        <title>Novel species of genus Flectobacillus isolated from stream in China.</title>
        <authorList>
            <person name="Lu H."/>
        </authorList>
    </citation>
    <scope>NUCLEOTIDE SEQUENCE [LARGE SCALE GENOMIC DNA]</scope>
    <source>
        <strain evidence="2 3">KCTC 42575</strain>
    </source>
</reference>